<organism evidence="2 3">
    <name type="scientific">Malus domestica</name>
    <name type="common">Apple</name>
    <name type="synonym">Pyrus malus</name>
    <dbReference type="NCBI Taxonomy" id="3750"/>
    <lineage>
        <taxon>Eukaryota</taxon>
        <taxon>Viridiplantae</taxon>
        <taxon>Streptophyta</taxon>
        <taxon>Embryophyta</taxon>
        <taxon>Tracheophyta</taxon>
        <taxon>Spermatophyta</taxon>
        <taxon>Magnoliopsida</taxon>
        <taxon>eudicotyledons</taxon>
        <taxon>Gunneridae</taxon>
        <taxon>Pentapetalae</taxon>
        <taxon>rosids</taxon>
        <taxon>fabids</taxon>
        <taxon>Rosales</taxon>
        <taxon>Rosaceae</taxon>
        <taxon>Amygdaloideae</taxon>
        <taxon>Maleae</taxon>
        <taxon>Malus</taxon>
    </lineage>
</organism>
<sequence length="61" mass="7290">MYMQLRKTPRHQPVQKLLIRLIADKTTNEHYKFKLNVEHGDQEKDGHSQTSKDQKIDQEKS</sequence>
<feature type="region of interest" description="Disordered" evidence="1">
    <location>
        <begin position="37"/>
        <end position="61"/>
    </location>
</feature>
<proteinExistence type="predicted"/>
<reference evidence="2 3" key="1">
    <citation type="submission" date="2018-10" db="EMBL/GenBank/DDBJ databases">
        <title>A high-quality apple genome assembly.</title>
        <authorList>
            <person name="Hu J."/>
        </authorList>
    </citation>
    <scope>NUCLEOTIDE SEQUENCE [LARGE SCALE GENOMIC DNA]</scope>
    <source>
        <strain evidence="3">cv. HFTH1</strain>
        <tissue evidence="2">Young leaf</tissue>
    </source>
</reference>
<dbReference type="Proteomes" id="UP000290289">
    <property type="component" value="Chromosome 4"/>
</dbReference>
<name>A0A498K5V9_MALDO</name>
<evidence type="ECO:0000313" key="2">
    <source>
        <dbReference type="EMBL" id="RXI01654.1"/>
    </source>
</evidence>
<protein>
    <submittedName>
        <fullName evidence="2">Uncharacterized protein</fullName>
    </submittedName>
</protein>
<evidence type="ECO:0000313" key="3">
    <source>
        <dbReference type="Proteomes" id="UP000290289"/>
    </source>
</evidence>
<comment type="caution">
    <text evidence="2">The sequence shown here is derived from an EMBL/GenBank/DDBJ whole genome shotgun (WGS) entry which is preliminary data.</text>
</comment>
<keyword evidence="3" id="KW-1185">Reference proteome</keyword>
<dbReference type="EMBL" id="RDQH01000330">
    <property type="protein sequence ID" value="RXI01654.1"/>
    <property type="molecule type" value="Genomic_DNA"/>
</dbReference>
<evidence type="ECO:0000256" key="1">
    <source>
        <dbReference type="SAM" id="MobiDB-lite"/>
    </source>
</evidence>
<gene>
    <name evidence="2" type="ORF">DVH24_015003</name>
</gene>
<accession>A0A498K5V9</accession>
<dbReference type="AlphaFoldDB" id="A0A498K5V9"/>